<keyword evidence="1" id="KW-0732">Signal</keyword>
<dbReference type="Proteomes" id="UP000265509">
    <property type="component" value="Unassembled WGS sequence"/>
</dbReference>
<evidence type="ECO:0000313" key="3">
    <source>
        <dbReference type="EMBL" id="RLQ21764.1"/>
    </source>
</evidence>
<name>A0A3L7DWS8_9GAMM</name>
<dbReference type="InterPro" id="IPR039564">
    <property type="entry name" value="Peptidase_C39-like"/>
</dbReference>
<dbReference type="Pfam" id="PF13529">
    <property type="entry name" value="Peptidase_C39_2"/>
    <property type="match status" value="1"/>
</dbReference>
<dbReference type="PROSITE" id="PS51257">
    <property type="entry name" value="PROKAR_LIPOPROTEIN"/>
    <property type="match status" value="1"/>
</dbReference>
<dbReference type="InterPro" id="IPR011990">
    <property type="entry name" value="TPR-like_helical_dom_sf"/>
</dbReference>
<evidence type="ECO:0000313" key="4">
    <source>
        <dbReference type="Proteomes" id="UP000265509"/>
    </source>
</evidence>
<accession>A0A3L7DWS8</accession>
<reference evidence="3 4" key="1">
    <citation type="submission" date="2018-07" db="EMBL/GenBank/DDBJ databases">
        <title>Halioglobus sp. genome submission.</title>
        <authorList>
            <person name="Ye M.-Q."/>
            <person name="Du Z.-J."/>
        </authorList>
    </citation>
    <scope>NUCLEOTIDE SEQUENCE [LARGE SCALE GENOMIC DNA]</scope>
    <source>
        <strain evidence="3 4">U0301</strain>
    </source>
</reference>
<dbReference type="EMBL" id="QRAN01000010">
    <property type="protein sequence ID" value="RLQ21764.1"/>
    <property type="molecule type" value="Genomic_DNA"/>
</dbReference>
<evidence type="ECO:0000259" key="2">
    <source>
        <dbReference type="Pfam" id="PF13529"/>
    </source>
</evidence>
<feature type="chain" id="PRO_5018274818" description="Peptidase C39-like domain-containing protein" evidence="1">
    <location>
        <begin position="27"/>
        <end position="321"/>
    </location>
</feature>
<dbReference type="RefSeq" id="WP_117954375.1">
    <property type="nucleotide sequence ID" value="NZ_QRAN01000010.1"/>
</dbReference>
<dbReference type="AlphaFoldDB" id="A0A3L7DWS8"/>
<protein>
    <recommendedName>
        <fullName evidence="2">Peptidase C39-like domain-containing protein</fullName>
    </recommendedName>
</protein>
<evidence type="ECO:0000256" key="1">
    <source>
        <dbReference type="SAM" id="SignalP"/>
    </source>
</evidence>
<dbReference type="SUPFAM" id="SSF48452">
    <property type="entry name" value="TPR-like"/>
    <property type="match status" value="1"/>
</dbReference>
<proteinExistence type="predicted"/>
<feature type="domain" description="Peptidase C39-like" evidence="2">
    <location>
        <begin position="53"/>
        <end position="159"/>
    </location>
</feature>
<dbReference type="NCBIfam" id="NF033920">
    <property type="entry name" value="C39_PA2778_fam"/>
    <property type="match status" value="1"/>
</dbReference>
<dbReference type="OrthoDB" id="5611441at2"/>
<organism evidence="3 4">
    <name type="scientific">Seongchinamella sediminis</name>
    <dbReference type="NCBI Taxonomy" id="2283635"/>
    <lineage>
        <taxon>Bacteria</taxon>
        <taxon>Pseudomonadati</taxon>
        <taxon>Pseudomonadota</taxon>
        <taxon>Gammaproteobacteria</taxon>
        <taxon>Cellvibrionales</taxon>
        <taxon>Halieaceae</taxon>
        <taxon>Seongchinamella</taxon>
    </lineage>
</organism>
<feature type="signal peptide" evidence="1">
    <location>
        <begin position="1"/>
        <end position="26"/>
    </location>
</feature>
<keyword evidence="4" id="KW-1185">Reference proteome</keyword>
<dbReference type="Gene3D" id="1.25.40.10">
    <property type="entry name" value="Tetratricopeptide repeat domain"/>
    <property type="match status" value="1"/>
</dbReference>
<dbReference type="Gene3D" id="3.90.70.10">
    <property type="entry name" value="Cysteine proteinases"/>
    <property type="match status" value="1"/>
</dbReference>
<gene>
    <name evidence="3" type="ORF">DWB85_10780</name>
</gene>
<sequence length="321" mass="34918">MRSAGSTVAKRYRAAATLLLALAGCASSPQFDQLMDARDGGGIGYSASRELEQVAFYPQSAYQCGPAALATLLTTAGRDVKPDDLVDAVYVPAKQGSLQVEMLAAARQQQVIPIMVEPRLEALLAAVDAGSPVLVMQNLGVDLIPRWHYAVVVGYDLEAGDIVLRSGETRRRVSSLRVFERTWQRSDYWGFVALPPGELPTFIPQQRYLVALADFLQQGEAEAAVAAAQAGVRRWPANVPLQMMLAEAYAAASAAQAAVSVYRDILLQDERYAPAHNNLAMLLFRQGQRQEALVHARRAVALGGRHAAEYQRTLEQVSGRR</sequence>
<comment type="caution">
    <text evidence="3">The sequence shown here is derived from an EMBL/GenBank/DDBJ whole genome shotgun (WGS) entry which is preliminary data.</text>
</comment>